<dbReference type="EMBL" id="LAZR01022846">
    <property type="protein sequence ID" value="KKL80461.1"/>
    <property type="molecule type" value="Genomic_DNA"/>
</dbReference>
<gene>
    <name evidence="1" type="ORF">LCGC14_2004520</name>
</gene>
<proteinExistence type="predicted"/>
<evidence type="ECO:0000313" key="1">
    <source>
        <dbReference type="EMBL" id="KKL80461.1"/>
    </source>
</evidence>
<dbReference type="AlphaFoldDB" id="A0A0F9FPU0"/>
<reference evidence="1" key="1">
    <citation type="journal article" date="2015" name="Nature">
        <title>Complex archaea that bridge the gap between prokaryotes and eukaryotes.</title>
        <authorList>
            <person name="Spang A."/>
            <person name="Saw J.H."/>
            <person name="Jorgensen S.L."/>
            <person name="Zaremba-Niedzwiedzka K."/>
            <person name="Martijn J."/>
            <person name="Lind A.E."/>
            <person name="van Eijk R."/>
            <person name="Schleper C."/>
            <person name="Guy L."/>
            <person name="Ettema T.J."/>
        </authorList>
    </citation>
    <scope>NUCLEOTIDE SEQUENCE</scope>
</reference>
<sequence>MEEVKSQTKVGIVSFPLKRSSVKSGIKKVLKKKKTDSQFHACYDLFVRRLDAESIEGIDSLRKKALKTFHKVLKEFSSPLFKIKLKIPVFIYSFLRGEGVNITFSLLVEISKSSRHECFHMLKQIGRSSLTYTTRDREKIILDIIDKIRSSFKLSLEFFINASKIFYKLWTILSNTTDRVVAGTVSVLSLVSIQASSPPNSYICKELRITQSAVIYQVKKIVRYLGISGFTTLHKSRELLDNKVLQSVINYGKI</sequence>
<organism evidence="1">
    <name type="scientific">marine sediment metagenome</name>
    <dbReference type="NCBI Taxonomy" id="412755"/>
    <lineage>
        <taxon>unclassified sequences</taxon>
        <taxon>metagenomes</taxon>
        <taxon>ecological metagenomes</taxon>
    </lineage>
</organism>
<protein>
    <submittedName>
        <fullName evidence="1">Uncharacterized protein</fullName>
    </submittedName>
</protein>
<comment type="caution">
    <text evidence="1">The sequence shown here is derived from an EMBL/GenBank/DDBJ whole genome shotgun (WGS) entry which is preliminary data.</text>
</comment>
<name>A0A0F9FPU0_9ZZZZ</name>
<accession>A0A0F9FPU0</accession>